<evidence type="ECO:0008006" key="3">
    <source>
        <dbReference type="Google" id="ProtNLM"/>
    </source>
</evidence>
<name>A0A4V2F6I3_9BACT</name>
<dbReference type="InterPro" id="IPR010384">
    <property type="entry name" value="MtfA_fam"/>
</dbReference>
<dbReference type="EMBL" id="SGXG01000001">
    <property type="protein sequence ID" value="RZS96419.1"/>
    <property type="molecule type" value="Genomic_DNA"/>
</dbReference>
<keyword evidence="2" id="KW-1185">Reference proteome</keyword>
<dbReference type="SUPFAM" id="SSF55486">
    <property type="entry name" value="Metalloproteases ('zincins'), catalytic domain"/>
    <property type="match status" value="1"/>
</dbReference>
<organism evidence="1 2">
    <name type="scientific">Cecembia calidifontis</name>
    <dbReference type="NCBI Taxonomy" id="1187080"/>
    <lineage>
        <taxon>Bacteria</taxon>
        <taxon>Pseudomonadati</taxon>
        <taxon>Bacteroidota</taxon>
        <taxon>Cytophagia</taxon>
        <taxon>Cytophagales</taxon>
        <taxon>Cyclobacteriaceae</taxon>
        <taxon>Cecembia</taxon>
    </lineage>
</organism>
<dbReference type="Gene3D" id="1.10.472.150">
    <property type="entry name" value="Glucose-regulated metallo-peptidase M90, N-terminal domain"/>
    <property type="match status" value="1"/>
</dbReference>
<protein>
    <recommendedName>
        <fullName evidence="3">DgsA anti-repressor MtfA</fullName>
    </recommendedName>
</protein>
<evidence type="ECO:0000313" key="1">
    <source>
        <dbReference type="EMBL" id="RZS96419.1"/>
    </source>
</evidence>
<dbReference type="CDD" id="cd20170">
    <property type="entry name" value="Peptidase_M90-like"/>
    <property type="match status" value="1"/>
</dbReference>
<dbReference type="GO" id="GO:0005829">
    <property type="term" value="C:cytosol"/>
    <property type="evidence" value="ECO:0007669"/>
    <property type="project" value="TreeGrafter"/>
</dbReference>
<dbReference type="AlphaFoldDB" id="A0A4V2F6I3"/>
<dbReference type="GO" id="GO:0008237">
    <property type="term" value="F:metallopeptidase activity"/>
    <property type="evidence" value="ECO:0007669"/>
    <property type="project" value="InterPro"/>
</dbReference>
<dbReference type="Proteomes" id="UP000292209">
    <property type="component" value="Unassembled WGS sequence"/>
</dbReference>
<evidence type="ECO:0000313" key="2">
    <source>
        <dbReference type="Proteomes" id="UP000292209"/>
    </source>
</evidence>
<dbReference type="Gene3D" id="3.40.390.10">
    <property type="entry name" value="Collagenase (Catalytic Domain)"/>
    <property type="match status" value="1"/>
</dbReference>
<dbReference type="Pfam" id="PF06167">
    <property type="entry name" value="Peptidase_M90"/>
    <property type="match status" value="1"/>
</dbReference>
<proteinExistence type="predicted"/>
<gene>
    <name evidence="1" type="ORF">BC751_1990</name>
</gene>
<sequence>MRHLFSCLAMFLMFKLFKSFPGLIQEIRLLFGIRPLEKEDVAVLERFFPYFQNLNAKHKDEFKDRLAYFIASKKFIPRGELREISREMKLLVGATAVMVTFGFRNLKLKNFSKILLYPDNYYSTINKTYHQGEVNPRLGIIVISWKSFVEGFLVPNNGINLGIHEMAHALKLENQIQNEESNFFNSGAWQQYEKLAKNEILKIKRNEDSIFRPSASKNIHEFFAVSLESFFEIPQQFKAYHPELYKSLVYLLQQDPLVLAK</sequence>
<accession>A0A4V2F6I3</accession>
<comment type="caution">
    <text evidence="1">The sequence shown here is derived from an EMBL/GenBank/DDBJ whole genome shotgun (WGS) entry which is preliminary data.</text>
</comment>
<dbReference type="InterPro" id="IPR042252">
    <property type="entry name" value="MtfA_N"/>
</dbReference>
<reference evidence="1 2" key="1">
    <citation type="submission" date="2019-02" db="EMBL/GenBank/DDBJ databases">
        <title>Genomic Encyclopedia of Archaeal and Bacterial Type Strains, Phase II (KMG-II): from individual species to whole genera.</title>
        <authorList>
            <person name="Goeker M."/>
        </authorList>
    </citation>
    <scope>NUCLEOTIDE SEQUENCE [LARGE SCALE GENOMIC DNA]</scope>
    <source>
        <strain evidence="1 2">DSM 21411</strain>
    </source>
</reference>
<dbReference type="GO" id="GO:0004177">
    <property type="term" value="F:aminopeptidase activity"/>
    <property type="evidence" value="ECO:0007669"/>
    <property type="project" value="TreeGrafter"/>
</dbReference>
<dbReference type="PANTHER" id="PTHR30164">
    <property type="entry name" value="MTFA PEPTIDASE"/>
    <property type="match status" value="1"/>
</dbReference>
<dbReference type="InterPro" id="IPR024079">
    <property type="entry name" value="MetalloPept_cat_dom_sf"/>
</dbReference>
<dbReference type="PANTHER" id="PTHR30164:SF2">
    <property type="entry name" value="PROTEIN MTFA"/>
    <property type="match status" value="1"/>
</dbReference>